<feature type="non-terminal residue" evidence="11">
    <location>
        <position position="235"/>
    </location>
</feature>
<dbReference type="SUPFAM" id="SSF140990">
    <property type="entry name" value="FtsH protease domain-like"/>
    <property type="match status" value="1"/>
</dbReference>
<name>X1MH66_9ZZZZ</name>
<evidence type="ECO:0000256" key="1">
    <source>
        <dbReference type="ARBA" id="ARBA00001947"/>
    </source>
</evidence>
<accession>X1MH66</accession>
<feature type="non-terminal residue" evidence="11">
    <location>
        <position position="1"/>
    </location>
</feature>
<dbReference type="AlphaFoldDB" id="X1MH66"/>
<evidence type="ECO:0000256" key="4">
    <source>
        <dbReference type="ARBA" id="ARBA00022741"/>
    </source>
</evidence>
<feature type="domain" description="Peptidase M41" evidence="10">
    <location>
        <begin position="2"/>
        <end position="184"/>
    </location>
</feature>
<dbReference type="Gene3D" id="1.20.58.760">
    <property type="entry name" value="Peptidase M41"/>
    <property type="match status" value="1"/>
</dbReference>
<organism evidence="11">
    <name type="scientific">marine sediment metagenome</name>
    <dbReference type="NCBI Taxonomy" id="412755"/>
    <lineage>
        <taxon>unclassified sequences</taxon>
        <taxon>metagenomes</taxon>
        <taxon>ecological metagenomes</taxon>
    </lineage>
</organism>
<evidence type="ECO:0000256" key="6">
    <source>
        <dbReference type="ARBA" id="ARBA00022833"/>
    </source>
</evidence>
<dbReference type="GO" id="GO:0046872">
    <property type="term" value="F:metal ion binding"/>
    <property type="evidence" value="ECO:0007669"/>
    <property type="project" value="UniProtKB-KW"/>
</dbReference>
<evidence type="ECO:0000256" key="9">
    <source>
        <dbReference type="SAM" id="MobiDB-lite"/>
    </source>
</evidence>
<evidence type="ECO:0000313" key="11">
    <source>
        <dbReference type="EMBL" id="GAI14040.1"/>
    </source>
</evidence>
<dbReference type="PANTHER" id="PTHR43655:SF38">
    <property type="entry name" value="ATP-DEPENDENT ZINC METALLOPROTEASE YME1L"/>
    <property type="match status" value="1"/>
</dbReference>
<keyword evidence="7" id="KW-0067">ATP-binding</keyword>
<evidence type="ECO:0000256" key="3">
    <source>
        <dbReference type="ARBA" id="ARBA00022723"/>
    </source>
</evidence>
<proteinExistence type="predicted"/>
<reference evidence="11" key="1">
    <citation type="journal article" date="2014" name="Front. Microbiol.">
        <title>High frequency of phylogenetically diverse reductive dehalogenase-homologous genes in deep subseafloor sedimentary metagenomes.</title>
        <authorList>
            <person name="Kawai M."/>
            <person name="Futagami T."/>
            <person name="Toyoda A."/>
            <person name="Takaki Y."/>
            <person name="Nishi S."/>
            <person name="Hori S."/>
            <person name="Arai W."/>
            <person name="Tsubouchi T."/>
            <person name="Morono Y."/>
            <person name="Uchiyama I."/>
            <person name="Ito T."/>
            <person name="Fujiyama A."/>
            <person name="Inagaki F."/>
            <person name="Takami H."/>
        </authorList>
    </citation>
    <scope>NUCLEOTIDE SEQUENCE</scope>
    <source>
        <strain evidence="11">Expedition CK06-06</strain>
    </source>
</reference>
<dbReference type="GO" id="GO:0034982">
    <property type="term" value="P:mitochondrial protein processing"/>
    <property type="evidence" value="ECO:0007669"/>
    <property type="project" value="TreeGrafter"/>
</dbReference>
<keyword evidence="5" id="KW-0378">Hydrolase</keyword>
<dbReference type="GO" id="GO:0005745">
    <property type="term" value="C:m-AAA complex"/>
    <property type="evidence" value="ECO:0007669"/>
    <property type="project" value="TreeGrafter"/>
</dbReference>
<protein>
    <recommendedName>
        <fullName evidence="10">Peptidase M41 domain-containing protein</fullName>
    </recommendedName>
</protein>
<evidence type="ECO:0000256" key="5">
    <source>
        <dbReference type="ARBA" id="ARBA00022801"/>
    </source>
</evidence>
<keyword evidence="6" id="KW-0862">Zinc</keyword>
<dbReference type="InterPro" id="IPR000642">
    <property type="entry name" value="Peptidase_M41"/>
</dbReference>
<dbReference type="InterPro" id="IPR037219">
    <property type="entry name" value="Peptidase_M41-like"/>
</dbReference>
<dbReference type="GO" id="GO:0004176">
    <property type="term" value="F:ATP-dependent peptidase activity"/>
    <property type="evidence" value="ECO:0007669"/>
    <property type="project" value="InterPro"/>
</dbReference>
<evidence type="ECO:0000259" key="10">
    <source>
        <dbReference type="Pfam" id="PF01434"/>
    </source>
</evidence>
<feature type="region of interest" description="Disordered" evidence="9">
    <location>
        <begin position="185"/>
        <end position="235"/>
    </location>
</feature>
<comment type="cofactor">
    <cofactor evidence="1">
        <name>Zn(2+)</name>
        <dbReference type="ChEBI" id="CHEBI:29105"/>
    </cofactor>
</comment>
<evidence type="ECO:0000256" key="8">
    <source>
        <dbReference type="ARBA" id="ARBA00023049"/>
    </source>
</evidence>
<keyword evidence="2" id="KW-0645">Protease</keyword>
<dbReference type="Pfam" id="PF01434">
    <property type="entry name" value="Peptidase_M41"/>
    <property type="match status" value="1"/>
</dbReference>
<keyword evidence="8" id="KW-0482">Metalloprotease</keyword>
<dbReference type="GO" id="GO:0005524">
    <property type="term" value="F:ATP binding"/>
    <property type="evidence" value="ECO:0007669"/>
    <property type="project" value="UniProtKB-KW"/>
</dbReference>
<dbReference type="GO" id="GO:0004222">
    <property type="term" value="F:metalloendopeptidase activity"/>
    <property type="evidence" value="ECO:0007669"/>
    <property type="project" value="InterPro"/>
</dbReference>
<dbReference type="PANTHER" id="PTHR43655">
    <property type="entry name" value="ATP-DEPENDENT PROTEASE"/>
    <property type="match status" value="1"/>
</dbReference>
<gene>
    <name evidence="11" type="ORF">S06H3_11171</name>
</gene>
<dbReference type="EMBL" id="BARV01005340">
    <property type="protein sequence ID" value="GAI14040.1"/>
    <property type="molecule type" value="Genomic_DNA"/>
</dbReference>
<comment type="caution">
    <text evidence="11">The sequence shown here is derived from an EMBL/GenBank/DDBJ whole genome shotgun (WGS) entry which is preliminary data.</text>
</comment>
<sequence>PKEKEITAYHEAGHALVAKMLPNADPVHKISIVARGMSLGHTRLLPTEDRYLTTRSQLKARLATLLGGLTAEELIFNERTSGAHEDIGLATKIAHSMVTDLGMSDKLGPRTFGDKQELVFLGREIAEQKDYGNKIADEIDREVNRIIQSAHRVAKKILTENKQRLIHIAEKLVAQETLESAELEAAFDEPISPQAEAKASPTPKPVKAPPKAKAKPAPKKIGVSPQLLPKQAPAS</sequence>
<dbReference type="FunFam" id="1.20.58.760:FF:000001">
    <property type="entry name" value="ATP-dependent zinc metalloprotease FtsH"/>
    <property type="match status" value="1"/>
</dbReference>
<evidence type="ECO:0000256" key="7">
    <source>
        <dbReference type="ARBA" id="ARBA00022840"/>
    </source>
</evidence>
<keyword evidence="4" id="KW-0547">Nucleotide-binding</keyword>
<keyword evidence="3" id="KW-0479">Metal-binding</keyword>
<evidence type="ECO:0000256" key="2">
    <source>
        <dbReference type="ARBA" id="ARBA00022670"/>
    </source>
</evidence>
<dbReference type="InterPro" id="IPR050928">
    <property type="entry name" value="ATP-dep_Zn_Metalloprotease"/>
</dbReference>